<name>A0A426Z4G8_ENSVE</name>
<sequence length="94" mass="11204">MKKHNGHKLYAKVEFRSVFCAPSLKFKILSILDVLTHGKSYEHGFAKKCDGHKHCMKSHAEWSFDQFFVYRLKNSKYWPFLTYWHMGSRMNTVS</sequence>
<reference evidence="1 2" key="1">
    <citation type="journal article" date="2014" name="Agronomy (Basel)">
        <title>A Draft Genome Sequence for Ensete ventricosum, the Drought-Tolerant Tree Against Hunger.</title>
        <authorList>
            <person name="Harrison J."/>
            <person name="Moore K.A."/>
            <person name="Paszkiewicz K."/>
            <person name="Jones T."/>
            <person name="Grant M."/>
            <person name="Ambacheew D."/>
            <person name="Muzemil S."/>
            <person name="Studholme D.J."/>
        </authorList>
    </citation>
    <scope>NUCLEOTIDE SEQUENCE [LARGE SCALE GENOMIC DNA]</scope>
</reference>
<evidence type="ECO:0000313" key="2">
    <source>
        <dbReference type="Proteomes" id="UP000287651"/>
    </source>
</evidence>
<gene>
    <name evidence="1" type="ORF">B296_00046282</name>
</gene>
<dbReference type="Proteomes" id="UP000287651">
    <property type="component" value="Unassembled WGS sequence"/>
</dbReference>
<organism evidence="1 2">
    <name type="scientific">Ensete ventricosum</name>
    <name type="common">Abyssinian banana</name>
    <name type="synonym">Musa ensete</name>
    <dbReference type="NCBI Taxonomy" id="4639"/>
    <lineage>
        <taxon>Eukaryota</taxon>
        <taxon>Viridiplantae</taxon>
        <taxon>Streptophyta</taxon>
        <taxon>Embryophyta</taxon>
        <taxon>Tracheophyta</taxon>
        <taxon>Spermatophyta</taxon>
        <taxon>Magnoliopsida</taxon>
        <taxon>Liliopsida</taxon>
        <taxon>Zingiberales</taxon>
        <taxon>Musaceae</taxon>
        <taxon>Ensete</taxon>
    </lineage>
</organism>
<evidence type="ECO:0000313" key="1">
    <source>
        <dbReference type="EMBL" id="RRT58823.1"/>
    </source>
</evidence>
<dbReference type="EMBL" id="AMZH03008489">
    <property type="protein sequence ID" value="RRT58823.1"/>
    <property type="molecule type" value="Genomic_DNA"/>
</dbReference>
<comment type="caution">
    <text evidence="1">The sequence shown here is derived from an EMBL/GenBank/DDBJ whole genome shotgun (WGS) entry which is preliminary data.</text>
</comment>
<protein>
    <submittedName>
        <fullName evidence="1">Uncharacterized protein</fullName>
    </submittedName>
</protein>
<dbReference type="AlphaFoldDB" id="A0A426Z4G8"/>
<proteinExistence type="predicted"/>
<accession>A0A426Z4G8</accession>